<keyword evidence="9" id="KW-0342">GTP-binding</keyword>
<reference evidence="12 13" key="1">
    <citation type="submission" date="2019-02" db="EMBL/GenBank/DDBJ databases">
        <title>Deep-cultivation of Planctomycetes and their phenomic and genomic characterization uncovers novel biology.</title>
        <authorList>
            <person name="Wiegand S."/>
            <person name="Jogler M."/>
            <person name="Boedeker C."/>
            <person name="Pinto D."/>
            <person name="Vollmers J."/>
            <person name="Rivas-Marin E."/>
            <person name="Kohn T."/>
            <person name="Peeters S.H."/>
            <person name="Heuer A."/>
            <person name="Rast P."/>
            <person name="Oberbeckmann S."/>
            <person name="Bunk B."/>
            <person name="Jeske O."/>
            <person name="Meyerdierks A."/>
            <person name="Storesund J.E."/>
            <person name="Kallscheuer N."/>
            <person name="Luecker S."/>
            <person name="Lage O.M."/>
            <person name="Pohl T."/>
            <person name="Merkel B.J."/>
            <person name="Hornburger P."/>
            <person name="Mueller R.-W."/>
            <person name="Bruemmer F."/>
            <person name="Labrenz M."/>
            <person name="Spormann A.M."/>
            <person name="Op den Camp H."/>
            <person name="Overmann J."/>
            <person name="Amann R."/>
            <person name="Jetten M.S.M."/>
            <person name="Mascher T."/>
            <person name="Medema M.H."/>
            <person name="Devos D.P."/>
            <person name="Kaster A.-K."/>
            <person name="Ovreas L."/>
            <person name="Rohde M."/>
            <person name="Galperin M.Y."/>
            <person name="Jogler C."/>
        </authorList>
    </citation>
    <scope>NUCLEOTIDE SEQUENCE [LARGE SCALE GENOMIC DNA]</scope>
    <source>
        <strain evidence="12 13">Pan265</strain>
    </source>
</reference>
<dbReference type="UniPathway" id="UPA00574">
    <property type="reaction ID" value="UER00636"/>
</dbReference>
<dbReference type="GO" id="GO:0005525">
    <property type="term" value="F:GTP binding"/>
    <property type="evidence" value="ECO:0007669"/>
    <property type="project" value="UniProtKB-KW"/>
</dbReference>
<organism evidence="12 13">
    <name type="scientific">Mucisphaera calidilacus</name>
    <dbReference type="NCBI Taxonomy" id="2527982"/>
    <lineage>
        <taxon>Bacteria</taxon>
        <taxon>Pseudomonadati</taxon>
        <taxon>Planctomycetota</taxon>
        <taxon>Phycisphaerae</taxon>
        <taxon>Phycisphaerales</taxon>
        <taxon>Phycisphaeraceae</taxon>
        <taxon>Mucisphaera</taxon>
    </lineage>
</organism>
<keyword evidence="13" id="KW-1185">Reference proteome</keyword>
<dbReference type="Pfam" id="PF14681">
    <property type="entry name" value="UPRTase"/>
    <property type="match status" value="1"/>
</dbReference>
<evidence type="ECO:0000259" key="11">
    <source>
        <dbReference type="Pfam" id="PF14681"/>
    </source>
</evidence>
<dbReference type="EMBL" id="CP036280">
    <property type="protein sequence ID" value="QDU72281.1"/>
    <property type="molecule type" value="Genomic_DNA"/>
</dbReference>
<comment type="similarity">
    <text evidence="3">Belongs to the UPRTase family.</text>
</comment>
<sequence length="210" mass="22438">MHDEQLRILDHPLADDALRLMRDETTGPAAFRGALERMTTLLCVAALEDAPRQAMLVRTPLEETAAATLGGRVLIAPVLRAGLGMVDPMLRLVPDAVVGCLGFYRNEQSLQPVAYYEKLPEAGEDYTTLVVDPMLATGGTSVAALDLLKERGFPSPKLLCVIAAPEGVMAVRSVHPDVAIVAGALDRELNERGYILPGLGDAGDRQLGTL</sequence>
<evidence type="ECO:0000256" key="5">
    <source>
        <dbReference type="ARBA" id="ARBA00022533"/>
    </source>
</evidence>
<evidence type="ECO:0000256" key="8">
    <source>
        <dbReference type="ARBA" id="ARBA00022741"/>
    </source>
</evidence>
<dbReference type="KEGG" id="mcad:Pan265_21450"/>
<evidence type="ECO:0000256" key="4">
    <source>
        <dbReference type="ARBA" id="ARBA00011894"/>
    </source>
</evidence>
<dbReference type="GO" id="GO:0044206">
    <property type="term" value="P:UMP salvage"/>
    <property type="evidence" value="ECO:0007669"/>
    <property type="project" value="UniProtKB-UniPathway"/>
</dbReference>
<keyword evidence="6 12" id="KW-0328">Glycosyltransferase</keyword>
<dbReference type="GO" id="GO:0006223">
    <property type="term" value="P:uracil salvage"/>
    <property type="evidence" value="ECO:0007669"/>
    <property type="project" value="InterPro"/>
</dbReference>
<name>A0A518BZ84_9BACT</name>
<dbReference type="OrthoDB" id="9781675at2"/>
<keyword evidence="5" id="KW-0021">Allosteric enzyme</keyword>
<dbReference type="NCBIfam" id="TIGR01091">
    <property type="entry name" value="upp"/>
    <property type="match status" value="1"/>
</dbReference>
<dbReference type="EC" id="2.4.2.9" evidence="4 10"/>
<evidence type="ECO:0000256" key="7">
    <source>
        <dbReference type="ARBA" id="ARBA00022679"/>
    </source>
</evidence>
<dbReference type="AlphaFoldDB" id="A0A518BZ84"/>
<keyword evidence="8" id="KW-0547">Nucleotide-binding</keyword>
<accession>A0A518BZ84</accession>
<dbReference type="NCBIfam" id="NF001097">
    <property type="entry name" value="PRK00129.1"/>
    <property type="match status" value="1"/>
</dbReference>
<evidence type="ECO:0000313" key="12">
    <source>
        <dbReference type="EMBL" id="QDU72281.1"/>
    </source>
</evidence>
<comment type="cofactor">
    <cofactor evidence="1">
        <name>Mg(2+)</name>
        <dbReference type="ChEBI" id="CHEBI:18420"/>
    </cofactor>
</comment>
<evidence type="ECO:0000256" key="9">
    <source>
        <dbReference type="ARBA" id="ARBA00023134"/>
    </source>
</evidence>
<evidence type="ECO:0000256" key="1">
    <source>
        <dbReference type="ARBA" id="ARBA00001946"/>
    </source>
</evidence>
<dbReference type="PANTHER" id="PTHR32315:SF4">
    <property type="entry name" value="URACIL PHOSPHORIBOSYLTRANSFERASE, CHLOROPLASTIC"/>
    <property type="match status" value="1"/>
</dbReference>
<dbReference type="InterPro" id="IPR005765">
    <property type="entry name" value="UPRT"/>
</dbReference>
<dbReference type="SUPFAM" id="SSF53271">
    <property type="entry name" value="PRTase-like"/>
    <property type="match status" value="1"/>
</dbReference>
<evidence type="ECO:0000256" key="3">
    <source>
        <dbReference type="ARBA" id="ARBA00009516"/>
    </source>
</evidence>
<evidence type="ECO:0000256" key="10">
    <source>
        <dbReference type="NCBIfam" id="TIGR01091"/>
    </source>
</evidence>
<evidence type="ECO:0000256" key="2">
    <source>
        <dbReference type="ARBA" id="ARBA00005180"/>
    </source>
</evidence>
<evidence type="ECO:0000256" key="6">
    <source>
        <dbReference type="ARBA" id="ARBA00022676"/>
    </source>
</evidence>
<dbReference type="CDD" id="cd06223">
    <property type="entry name" value="PRTases_typeI"/>
    <property type="match status" value="1"/>
</dbReference>
<proteinExistence type="inferred from homology"/>
<dbReference type="PANTHER" id="PTHR32315">
    <property type="entry name" value="ADENINE PHOSPHORIBOSYLTRANSFERASE"/>
    <property type="match status" value="1"/>
</dbReference>
<dbReference type="GO" id="GO:0004845">
    <property type="term" value="F:uracil phosphoribosyltransferase activity"/>
    <property type="evidence" value="ECO:0007669"/>
    <property type="project" value="UniProtKB-UniRule"/>
</dbReference>
<dbReference type="InterPro" id="IPR029057">
    <property type="entry name" value="PRTase-like"/>
</dbReference>
<comment type="pathway">
    <text evidence="2">Pyrimidine metabolism; UMP biosynthesis via salvage pathway; UMP from uracil: step 1/1.</text>
</comment>
<gene>
    <name evidence="12" type="primary">upp</name>
    <name evidence="12" type="ORF">Pan265_21450</name>
</gene>
<dbReference type="Gene3D" id="3.40.50.2020">
    <property type="match status" value="1"/>
</dbReference>
<dbReference type="InterPro" id="IPR050054">
    <property type="entry name" value="UPRTase/APRTase"/>
</dbReference>
<evidence type="ECO:0000313" key="13">
    <source>
        <dbReference type="Proteomes" id="UP000320386"/>
    </source>
</evidence>
<dbReference type="Proteomes" id="UP000320386">
    <property type="component" value="Chromosome"/>
</dbReference>
<protein>
    <recommendedName>
        <fullName evidence="4 10">Uracil phosphoribosyltransferase</fullName>
        <ecNumber evidence="4 10">2.4.2.9</ecNumber>
    </recommendedName>
</protein>
<keyword evidence="7 12" id="KW-0808">Transferase</keyword>
<feature type="domain" description="Phosphoribosyltransferase" evidence="11">
    <location>
        <begin position="9"/>
        <end position="209"/>
    </location>
</feature>
<dbReference type="InterPro" id="IPR000836">
    <property type="entry name" value="PRTase_dom"/>
</dbReference>